<evidence type="ECO:0000256" key="6">
    <source>
        <dbReference type="ARBA" id="ARBA00005159"/>
    </source>
</evidence>
<evidence type="ECO:0000313" key="19">
    <source>
        <dbReference type="Proteomes" id="UP000182762"/>
    </source>
</evidence>
<reference evidence="18 19" key="1">
    <citation type="submission" date="2016-10" db="EMBL/GenBank/DDBJ databases">
        <authorList>
            <person name="Varghese N."/>
            <person name="Submissions S."/>
        </authorList>
    </citation>
    <scope>NUCLEOTIDE SEQUENCE [LARGE SCALE GENOMIC DNA]</scope>
    <source>
        <strain evidence="18 19">DSM 13796</strain>
    </source>
</reference>
<keyword evidence="14" id="KW-0067">ATP-binding</keyword>
<evidence type="ECO:0000256" key="15">
    <source>
        <dbReference type="ARBA" id="ARBA00023134"/>
    </source>
</evidence>
<dbReference type="GO" id="GO:0016779">
    <property type="term" value="F:nucleotidyltransferase activity"/>
    <property type="evidence" value="ECO:0007669"/>
    <property type="project" value="UniProtKB-KW"/>
</dbReference>
<evidence type="ECO:0000256" key="4">
    <source>
        <dbReference type="ARBA" id="ARBA00003889"/>
    </source>
</evidence>
<evidence type="ECO:0000256" key="10">
    <source>
        <dbReference type="ARBA" id="ARBA00022573"/>
    </source>
</evidence>
<comment type="catalytic activity">
    <reaction evidence="2">
        <text>adenosylcob(III)inamide phosphate + GTP + H(+) = adenosylcob(III)inamide-GDP + diphosphate</text>
        <dbReference type="Rhea" id="RHEA:22712"/>
        <dbReference type="ChEBI" id="CHEBI:15378"/>
        <dbReference type="ChEBI" id="CHEBI:33019"/>
        <dbReference type="ChEBI" id="CHEBI:37565"/>
        <dbReference type="ChEBI" id="CHEBI:58502"/>
        <dbReference type="ChEBI" id="CHEBI:60487"/>
        <dbReference type="EC" id="2.7.7.62"/>
    </reaction>
</comment>
<evidence type="ECO:0000256" key="3">
    <source>
        <dbReference type="ARBA" id="ARBA00001522"/>
    </source>
</evidence>
<evidence type="ECO:0000256" key="7">
    <source>
        <dbReference type="ARBA" id="ARBA00007490"/>
    </source>
</evidence>
<evidence type="ECO:0000256" key="9">
    <source>
        <dbReference type="ARBA" id="ARBA00012523"/>
    </source>
</evidence>
<gene>
    <name evidence="18" type="ORF">SAMN02745910_02644</name>
</gene>
<dbReference type="PANTHER" id="PTHR34848:SF1">
    <property type="entry name" value="BIFUNCTIONAL ADENOSYLCOBALAMIN BIOSYNTHESIS PROTEIN COBU"/>
    <property type="match status" value="1"/>
</dbReference>
<comment type="pathway">
    <text evidence="6">Cofactor biosynthesis; adenosylcobalamin biosynthesis; adenosylcobalamin from cob(II)yrinate a,c-diamide: step 5/7.</text>
</comment>
<keyword evidence="11" id="KW-0808">Transferase</keyword>
<evidence type="ECO:0000256" key="12">
    <source>
        <dbReference type="ARBA" id="ARBA00022741"/>
    </source>
</evidence>
<dbReference type="Gene3D" id="3.40.50.300">
    <property type="entry name" value="P-loop containing nucleotide triphosphate hydrolases"/>
    <property type="match status" value="1"/>
</dbReference>
<keyword evidence="18" id="KW-0548">Nucleotidyltransferase</keyword>
<name>A0A1I6ADS1_9BACI</name>
<keyword evidence="10" id="KW-0169">Cobalamin biosynthesis</keyword>
<evidence type="ECO:0000256" key="11">
    <source>
        <dbReference type="ARBA" id="ARBA00022679"/>
    </source>
</evidence>
<organism evidence="18 19">
    <name type="scientific">Priestia endophytica DSM 13796</name>
    <dbReference type="NCBI Taxonomy" id="1121089"/>
    <lineage>
        <taxon>Bacteria</taxon>
        <taxon>Bacillati</taxon>
        <taxon>Bacillota</taxon>
        <taxon>Bacilli</taxon>
        <taxon>Bacillales</taxon>
        <taxon>Bacillaceae</taxon>
        <taxon>Priestia</taxon>
    </lineage>
</organism>
<comment type="catalytic activity">
    <reaction evidence="1">
        <text>adenosylcob(III)inamide + ATP = adenosylcob(III)inamide phosphate + ADP + H(+)</text>
        <dbReference type="Rhea" id="RHEA:15769"/>
        <dbReference type="ChEBI" id="CHEBI:2480"/>
        <dbReference type="ChEBI" id="CHEBI:15378"/>
        <dbReference type="ChEBI" id="CHEBI:30616"/>
        <dbReference type="ChEBI" id="CHEBI:58502"/>
        <dbReference type="ChEBI" id="CHEBI:456216"/>
        <dbReference type="EC" id="2.7.1.156"/>
    </reaction>
</comment>
<evidence type="ECO:0000256" key="16">
    <source>
        <dbReference type="ARBA" id="ARBA00029570"/>
    </source>
</evidence>
<evidence type="ECO:0000256" key="1">
    <source>
        <dbReference type="ARBA" id="ARBA00000312"/>
    </source>
</evidence>
<keyword evidence="19" id="KW-1185">Reference proteome</keyword>
<evidence type="ECO:0000256" key="8">
    <source>
        <dbReference type="ARBA" id="ARBA00012016"/>
    </source>
</evidence>
<evidence type="ECO:0000256" key="14">
    <source>
        <dbReference type="ARBA" id="ARBA00022840"/>
    </source>
</evidence>
<dbReference type="Pfam" id="PF02283">
    <property type="entry name" value="CobU"/>
    <property type="match status" value="1"/>
</dbReference>
<evidence type="ECO:0000256" key="17">
    <source>
        <dbReference type="ARBA" id="ARBA00030571"/>
    </source>
</evidence>
<sequence length="140" mass="16398">MHFVFGGAFNGKRQWVDEYYAMEQTETLSFQHLSRSLAFHKKVYIIEGFTLWVRERIKTLSINETRGLARQIIEKIKKEEKDKGAHFVLIGTEVGKGIVPMEPLDRNFRDVCGYIYQDMIKAASTVDYIWYGIQERLKGE</sequence>
<comment type="catalytic activity">
    <reaction evidence="3">
        <text>adenosylcob(III)inamide + GTP = adenosylcob(III)inamide phosphate + GDP + H(+)</text>
        <dbReference type="Rhea" id="RHEA:15765"/>
        <dbReference type="ChEBI" id="CHEBI:2480"/>
        <dbReference type="ChEBI" id="CHEBI:15378"/>
        <dbReference type="ChEBI" id="CHEBI:37565"/>
        <dbReference type="ChEBI" id="CHEBI:58189"/>
        <dbReference type="ChEBI" id="CHEBI:58502"/>
        <dbReference type="EC" id="2.7.1.156"/>
    </reaction>
</comment>
<dbReference type="RefSeq" id="WP_061805338.1">
    <property type="nucleotide sequence ID" value="NZ_FOXX01000006.1"/>
</dbReference>
<accession>A0A1I6ADS1</accession>
<protein>
    <recommendedName>
        <fullName evidence="16">Adenosylcobinamide kinase</fullName>
        <ecNumber evidence="8">2.7.1.156</ecNumber>
        <ecNumber evidence="9">2.7.7.62</ecNumber>
    </recommendedName>
    <alternativeName>
        <fullName evidence="17">Adenosylcobinamide-phosphate guanylyltransferase</fullName>
    </alternativeName>
</protein>
<keyword evidence="13 18" id="KW-0418">Kinase</keyword>
<dbReference type="EC" id="2.7.1.156" evidence="8"/>
<evidence type="ECO:0000256" key="13">
    <source>
        <dbReference type="ARBA" id="ARBA00022777"/>
    </source>
</evidence>
<comment type="function">
    <text evidence="4">Catalyzes ATP-dependent phosphorylation of adenosylcobinamide and addition of GMP to adenosylcobinamide phosphate.</text>
</comment>
<dbReference type="GO" id="GO:0016301">
    <property type="term" value="F:kinase activity"/>
    <property type="evidence" value="ECO:0007669"/>
    <property type="project" value="UniProtKB-KW"/>
</dbReference>
<proteinExistence type="inferred from homology"/>
<comment type="caution">
    <text evidence="18">The sequence shown here is derived from an EMBL/GenBank/DDBJ whole genome shotgun (WGS) entry which is preliminary data.</text>
</comment>
<dbReference type="SUPFAM" id="SSF52540">
    <property type="entry name" value="P-loop containing nucleoside triphosphate hydrolases"/>
    <property type="match status" value="1"/>
</dbReference>
<dbReference type="EC" id="2.7.7.62" evidence="9"/>
<dbReference type="PANTHER" id="PTHR34848">
    <property type="match status" value="1"/>
</dbReference>
<evidence type="ECO:0000256" key="5">
    <source>
        <dbReference type="ARBA" id="ARBA00004692"/>
    </source>
</evidence>
<keyword evidence="12" id="KW-0547">Nucleotide-binding</keyword>
<evidence type="ECO:0000256" key="2">
    <source>
        <dbReference type="ARBA" id="ARBA00000711"/>
    </source>
</evidence>
<keyword evidence="15" id="KW-0342">GTP-binding</keyword>
<dbReference type="Proteomes" id="UP000182762">
    <property type="component" value="Unassembled WGS sequence"/>
</dbReference>
<evidence type="ECO:0000313" key="18">
    <source>
        <dbReference type="EMBL" id="SFQ66770.1"/>
    </source>
</evidence>
<dbReference type="EMBL" id="FOXX01000006">
    <property type="protein sequence ID" value="SFQ66770.1"/>
    <property type="molecule type" value="Genomic_DNA"/>
</dbReference>
<dbReference type="InterPro" id="IPR003203">
    <property type="entry name" value="CobU/CobP"/>
</dbReference>
<dbReference type="InterPro" id="IPR027417">
    <property type="entry name" value="P-loop_NTPase"/>
</dbReference>
<comment type="similarity">
    <text evidence="7">Belongs to the CobU/CobP family.</text>
</comment>
<dbReference type="GeneID" id="93711288"/>
<comment type="pathway">
    <text evidence="5">Cofactor biosynthesis; adenosylcobalamin biosynthesis; adenosylcobalamin from cob(II)yrinate a,c-diamide: step 6/7.</text>
</comment>